<gene>
    <name evidence="2" type="ORF">HNQ99_001317</name>
</gene>
<organism evidence="2 3">
    <name type="scientific">Rhizorhapis suberifaciens</name>
    <name type="common">corky root of lettuce</name>
    <dbReference type="NCBI Taxonomy" id="13656"/>
    <lineage>
        <taxon>Bacteria</taxon>
        <taxon>Pseudomonadati</taxon>
        <taxon>Pseudomonadota</taxon>
        <taxon>Alphaproteobacteria</taxon>
        <taxon>Sphingomonadales</taxon>
        <taxon>Sphingomonadaceae</taxon>
        <taxon>Rhizorhapis</taxon>
    </lineage>
</organism>
<protein>
    <submittedName>
        <fullName evidence="2">Acyl carrier protein</fullName>
    </submittedName>
</protein>
<evidence type="ECO:0000313" key="3">
    <source>
        <dbReference type="Proteomes" id="UP000575068"/>
    </source>
</evidence>
<dbReference type="RefSeq" id="WP_184474832.1">
    <property type="nucleotide sequence ID" value="NZ_JACHOV010000004.1"/>
</dbReference>
<reference evidence="2 3" key="1">
    <citation type="submission" date="2020-08" db="EMBL/GenBank/DDBJ databases">
        <title>Genomic Encyclopedia of Type Strains, Phase IV (KMG-IV): sequencing the most valuable type-strain genomes for metagenomic binning, comparative biology and taxonomic classification.</title>
        <authorList>
            <person name="Goeker M."/>
        </authorList>
    </citation>
    <scope>NUCLEOTIDE SEQUENCE [LARGE SCALE GENOMIC DNA]</scope>
    <source>
        <strain evidence="2 3">DSM 7465</strain>
    </source>
</reference>
<dbReference type="SUPFAM" id="SSF47336">
    <property type="entry name" value="ACP-like"/>
    <property type="match status" value="1"/>
</dbReference>
<dbReference type="PROSITE" id="PS50075">
    <property type="entry name" value="CARRIER"/>
    <property type="match status" value="1"/>
</dbReference>
<evidence type="ECO:0000259" key="1">
    <source>
        <dbReference type="PROSITE" id="PS50075"/>
    </source>
</evidence>
<dbReference type="InterPro" id="IPR036736">
    <property type="entry name" value="ACP-like_sf"/>
</dbReference>
<name>A0A840HSV6_9SPHN</name>
<keyword evidence="3" id="KW-1185">Reference proteome</keyword>
<accession>A0A840HSV6</accession>
<sequence>MTEAEIYDALTQIMRDIFDDEELVIGPETRAEDVAGWDSQSHISLIVAAEQRFGIRFLTSEFESLHNVGEFIFLIEAKLSPTCSSL</sequence>
<feature type="domain" description="Carrier" evidence="1">
    <location>
        <begin position="1"/>
        <end position="79"/>
    </location>
</feature>
<evidence type="ECO:0000313" key="2">
    <source>
        <dbReference type="EMBL" id="MBB4641013.1"/>
    </source>
</evidence>
<dbReference type="InterPro" id="IPR009081">
    <property type="entry name" value="PP-bd_ACP"/>
</dbReference>
<dbReference type="Proteomes" id="UP000575068">
    <property type="component" value="Unassembled WGS sequence"/>
</dbReference>
<dbReference type="AlphaFoldDB" id="A0A840HSV6"/>
<dbReference type="EMBL" id="JACHOV010000004">
    <property type="protein sequence ID" value="MBB4641013.1"/>
    <property type="molecule type" value="Genomic_DNA"/>
</dbReference>
<dbReference type="Gene3D" id="1.10.1200.10">
    <property type="entry name" value="ACP-like"/>
    <property type="match status" value="1"/>
</dbReference>
<proteinExistence type="predicted"/>
<comment type="caution">
    <text evidence="2">The sequence shown here is derived from an EMBL/GenBank/DDBJ whole genome shotgun (WGS) entry which is preliminary data.</text>
</comment>